<evidence type="ECO:0000313" key="8">
    <source>
        <dbReference type="EMBL" id="CAA3007342.1"/>
    </source>
</evidence>
<evidence type="ECO:0000256" key="3">
    <source>
        <dbReference type="ARBA" id="ARBA00022771"/>
    </source>
</evidence>
<evidence type="ECO:0000256" key="2">
    <source>
        <dbReference type="ARBA" id="ARBA00022723"/>
    </source>
</evidence>
<name>A0A8S0TR86_OLEEU</name>
<dbReference type="EMBL" id="CACTIH010007273">
    <property type="protein sequence ID" value="CAA3007342.1"/>
    <property type="molecule type" value="Genomic_DNA"/>
</dbReference>
<comment type="caution">
    <text evidence="8">The sequence shown here is derived from an EMBL/GenBank/DDBJ whole genome shotgun (WGS) entry which is preliminary data.</text>
</comment>
<dbReference type="GO" id="GO:0008270">
    <property type="term" value="F:zinc ion binding"/>
    <property type="evidence" value="ECO:0007669"/>
    <property type="project" value="UniProtKB-KW"/>
</dbReference>
<dbReference type="InterPro" id="IPR036236">
    <property type="entry name" value="Znf_C2H2_sf"/>
</dbReference>
<dbReference type="PANTHER" id="PTHR47287">
    <property type="entry name" value="C2H2 AND C2HC ZINC FINGERS SUPERFAMILY PROTEIN"/>
    <property type="match status" value="1"/>
</dbReference>
<dbReference type="Gramene" id="OE9A102737T1">
    <property type="protein sequence ID" value="OE9A102737C1"/>
    <property type="gene ID" value="OE9A102737"/>
</dbReference>
<dbReference type="PROSITE" id="PS50157">
    <property type="entry name" value="ZINC_FINGER_C2H2_2"/>
    <property type="match status" value="1"/>
</dbReference>
<keyword evidence="2" id="KW-0479">Metal-binding</keyword>
<evidence type="ECO:0000256" key="4">
    <source>
        <dbReference type="ARBA" id="ARBA00022833"/>
    </source>
</evidence>
<keyword evidence="9" id="KW-1185">Reference proteome</keyword>
<dbReference type="OrthoDB" id="914180at2759"/>
<evidence type="ECO:0000256" key="6">
    <source>
        <dbReference type="PROSITE-ProRule" id="PRU00042"/>
    </source>
</evidence>
<dbReference type="PROSITE" id="PS00028">
    <property type="entry name" value="ZINC_FINGER_C2H2_1"/>
    <property type="match status" value="1"/>
</dbReference>
<gene>
    <name evidence="8" type="ORF">OLEA9_A102737</name>
</gene>
<reference evidence="8 9" key="1">
    <citation type="submission" date="2019-12" db="EMBL/GenBank/DDBJ databases">
        <authorList>
            <person name="Alioto T."/>
            <person name="Alioto T."/>
            <person name="Gomez Garrido J."/>
        </authorList>
    </citation>
    <scope>NUCLEOTIDE SEQUENCE [LARGE SCALE GENOMIC DNA]</scope>
</reference>
<evidence type="ECO:0000256" key="1">
    <source>
        <dbReference type="ARBA" id="ARBA00004123"/>
    </source>
</evidence>
<proteinExistence type="predicted"/>
<dbReference type="Gene3D" id="3.30.160.60">
    <property type="entry name" value="Classic Zinc Finger"/>
    <property type="match status" value="1"/>
</dbReference>
<evidence type="ECO:0000259" key="7">
    <source>
        <dbReference type="PROSITE" id="PS50157"/>
    </source>
</evidence>
<feature type="domain" description="C2H2-type" evidence="7">
    <location>
        <begin position="16"/>
        <end position="43"/>
    </location>
</feature>
<sequence length="208" mass="23549">MSNVPNTLINAQERVYSCRYCHKKFSSKQAFGGHQNAHKVERLVQRNAQERRNNFKHTWISSYYGKTFPTHPIAFNSIPKVLNQSIINRSYYSEAIQQATQGGSNFSHSMLPIAQYALQPDCGYPTWPKSILRNSQFITPPPKMDNQTVSMWNSTFGTTNFNAGTVLDMSEYLSASSFAQSTHDRNGNTDLEKNQEGLDSGLDLSLRL</sequence>
<dbReference type="SUPFAM" id="SSF57667">
    <property type="entry name" value="beta-beta-alpha zinc fingers"/>
    <property type="match status" value="1"/>
</dbReference>
<accession>A0A8S0TR86</accession>
<keyword evidence="5" id="KW-0539">Nucleus</keyword>
<evidence type="ECO:0000313" key="9">
    <source>
        <dbReference type="Proteomes" id="UP000594638"/>
    </source>
</evidence>
<organism evidence="8 9">
    <name type="scientific">Olea europaea subsp. europaea</name>
    <dbReference type="NCBI Taxonomy" id="158383"/>
    <lineage>
        <taxon>Eukaryota</taxon>
        <taxon>Viridiplantae</taxon>
        <taxon>Streptophyta</taxon>
        <taxon>Embryophyta</taxon>
        <taxon>Tracheophyta</taxon>
        <taxon>Spermatophyta</taxon>
        <taxon>Magnoliopsida</taxon>
        <taxon>eudicotyledons</taxon>
        <taxon>Gunneridae</taxon>
        <taxon>Pentapetalae</taxon>
        <taxon>asterids</taxon>
        <taxon>lamiids</taxon>
        <taxon>Lamiales</taxon>
        <taxon>Oleaceae</taxon>
        <taxon>Oleeae</taxon>
        <taxon>Olea</taxon>
    </lineage>
</organism>
<keyword evidence="4" id="KW-0862">Zinc</keyword>
<dbReference type="InterPro" id="IPR044246">
    <property type="entry name" value="ZFP3-like"/>
</dbReference>
<dbReference type="InterPro" id="IPR013087">
    <property type="entry name" value="Znf_C2H2_type"/>
</dbReference>
<comment type="subcellular location">
    <subcellularLocation>
        <location evidence="1">Nucleus</location>
    </subcellularLocation>
</comment>
<keyword evidence="3 6" id="KW-0863">Zinc-finger</keyword>
<dbReference type="PANTHER" id="PTHR47287:SF17">
    <property type="entry name" value="C2H2 AND C2HC ZINC FINGERS SUPERFAMILY PROTEIN"/>
    <property type="match status" value="1"/>
</dbReference>
<dbReference type="GO" id="GO:0005634">
    <property type="term" value="C:nucleus"/>
    <property type="evidence" value="ECO:0007669"/>
    <property type="project" value="UniProtKB-SubCell"/>
</dbReference>
<protein>
    <submittedName>
        <fullName evidence="8">Zinc finger 4-like isoform X1</fullName>
    </submittedName>
</protein>
<evidence type="ECO:0000256" key="5">
    <source>
        <dbReference type="ARBA" id="ARBA00023242"/>
    </source>
</evidence>
<dbReference type="Proteomes" id="UP000594638">
    <property type="component" value="Unassembled WGS sequence"/>
</dbReference>
<dbReference type="AlphaFoldDB" id="A0A8S0TR86"/>
<dbReference type="GO" id="GO:0009788">
    <property type="term" value="P:negative regulation of abscisic acid-activated signaling pathway"/>
    <property type="evidence" value="ECO:0007669"/>
    <property type="project" value="InterPro"/>
</dbReference>